<feature type="compositionally biased region" description="Polar residues" evidence="1">
    <location>
        <begin position="62"/>
        <end position="78"/>
    </location>
</feature>
<dbReference type="PANTHER" id="PTHR32166">
    <property type="entry name" value="OSJNBA0013A04.12 PROTEIN"/>
    <property type="match status" value="1"/>
</dbReference>
<dbReference type="SUPFAM" id="SSF53098">
    <property type="entry name" value="Ribonuclease H-like"/>
    <property type="match status" value="1"/>
</dbReference>
<feature type="region of interest" description="Disordered" evidence="1">
    <location>
        <begin position="92"/>
        <end position="111"/>
    </location>
</feature>
<dbReference type="InterPro" id="IPR012337">
    <property type="entry name" value="RNaseH-like_sf"/>
</dbReference>
<dbReference type="SUPFAM" id="SSF57850">
    <property type="entry name" value="RING/U-box"/>
    <property type="match status" value="1"/>
</dbReference>
<dbReference type="PANTHER" id="PTHR32166:SF122">
    <property type="entry name" value="OS09G0499600 PROTEIN"/>
    <property type="match status" value="1"/>
</dbReference>
<protein>
    <recommendedName>
        <fullName evidence="6">DUF659 domain-containing protein</fullName>
    </recommendedName>
</protein>
<evidence type="ECO:0000256" key="1">
    <source>
        <dbReference type="SAM" id="MobiDB-lite"/>
    </source>
</evidence>
<keyword evidence="5" id="KW-1185">Reference proteome</keyword>
<evidence type="ECO:0000259" key="2">
    <source>
        <dbReference type="Pfam" id="PF04937"/>
    </source>
</evidence>
<comment type="caution">
    <text evidence="4">The sequence shown here is derived from an EMBL/GenBank/DDBJ whole genome shotgun (WGS) entry which is preliminary data.</text>
</comment>
<evidence type="ECO:0000313" key="5">
    <source>
        <dbReference type="Proteomes" id="UP000283530"/>
    </source>
</evidence>
<dbReference type="InterPro" id="IPR008906">
    <property type="entry name" value="HATC_C_dom"/>
</dbReference>
<sequence length="726" mass="82085">MLQGDDPSLLFSMVLIRNNLVLDLRKFICATITQGTEILPQCKIYEARQRKVTFSGVGRSGTPVSPQASISSSAPTSLDAQTYDTLVHEDIEEEDVEEEKDPHKKRKGVPPKAPQTILTDYFAPTLTPRSRPRIKSAVMTEKQKDEADMAVGRWWFDSGIPFKAARSKFYQPMVNAIGSIAPGYKMPSYYDLRGKILRNLVEEVDFLMEEYKLSWSKTGCSIMAESWMDGEQKSLMNFLVYCGRGVLFLKSVDTSAIRKNADALLEIFDEVVSLVGPRNVVQFITDNDAIYEAAGKKLTTKYGTFYWTPCAAHCIDLIFEDMASPNLFPKNAETIETAKKVTRFIYNHAYVLNLMKRDYTNGRDLVRPASTKSATNSISLQCLYKFRNELRQMCTSTAWVESIYSSTPIGLDIVDILLSNSFWKDVEHILKVSESLVTILRLLDSEDKPAMGYLYEALNRAKEVIQSSVDKQRREITKGFNAVVERLIPDEDIQDIIFKQCDDYEYSKYEFGTALAIRNRYDWWDQFGCDTPELQNLAIRVLSQCCSISGCERNLSIFGHIHSPKRNRLEHQIEVAEKNGICPYTNQHARYGRRNGGDCSPFNPDIVLRGSADGGGTYARGERGSFELYYDDGAGSGLRPLLPSMSEILMGSRFDRLLDQLSQIEINGVRRCEHRPASKAAVELMPTVEIAIGHVTAESHCTVCMEQFELGSEAREMPCKHIYHPN</sequence>
<gene>
    <name evidence="4" type="ORF">CKAN_02484700</name>
</gene>
<dbReference type="Proteomes" id="UP000283530">
    <property type="component" value="Unassembled WGS sequence"/>
</dbReference>
<reference evidence="4 5" key="1">
    <citation type="journal article" date="2019" name="Nat. Plants">
        <title>Stout camphor tree genome fills gaps in understanding of flowering plant genome evolution.</title>
        <authorList>
            <person name="Chaw S.M."/>
            <person name="Liu Y.C."/>
            <person name="Wu Y.W."/>
            <person name="Wang H.Y."/>
            <person name="Lin C.I."/>
            <person name="Wu C.S."/>
            <person name="Ke H.M."/>
            <person name="Chang L.Y."/>
            <person name="Hsu C.Y."/>
            <person name="Yang H.T."/>
            <person name="Sudianto E."/>
            <person name="Hsu M.H."/>
            <person name="Wu K.P."/>
            <person name="Wang L.N."/>
            <person name="Leebens-Mack J.H."/>
            <person name="Tsai I.J."/>
        </authorList>
    </citation>
    <scope>NUCLEOTIDE SEQUENCE [LARGE SCALE GENOMIC DNA]</scope>
    <source>
        <strain evidence="5">cv. Chaw 1501</strain>
        <tissue evidence="4">Young leaves</tissue>
    </source>
</reference>
<dbReference type="Pfam" id="PF04937">
    <property type="entry name" value="DUF659"/>
    <property type="match status" value="1"/>
</dbReference>
<evidence type="ECO:0000259" key="3">
    <source>
        <dbReference type="Pfam" id="PF05699"/>
    </source>
</evidence>
<dbReference type="Pfam" id="PF05699">
    <property type="entry name" value="Dimer_Tnp_hAT"/>
    <property type="match status" value="1"/>
</dbReference>
<name>A0A3S3NNB5_9MAGN</name>
<feature type="domain" description="HAT C-terminal dimerisation" evidence="3">
    <location>
        <begin position="522"/>
        <end position="573"/>
    </location>
</feature>
<dbReference type="Gene3D" id="3.30.40.10">
    <property type="entry name" value="Zinc/RING finger domain, C3HC4 (zinc finger)"/>
    <property type="match status" value="1"/>
</dbReference>
<dbReference type="InterPro" id="IPR007021">
    <property type="entry name" value="DUF659"/>
</dbReference>
<proteinExistence type="predicted"/>
<organism evidence="4 5">
    <name type="scientific">Cinnamomum micranthum f. kanehirae</name>
    <dbReference type="NCBI Taxonomy" id="337451"/>
    <lineage>
        <taxon>Eukaryota</taxon>
        <taxon>Viridiplantae</taxon>
        <taxon>Streptophyta</taxon>
        <taxon>Embryophyta</taxon>
        <taxon>Tracheophyta</taxon>
        <taxon>Spermatophyta</taxon>
        <taxon>Magnoliopsida</taxon>
        <taxon>Magnoliidae</taxon>
        <taxon>Laurales</taxon>
        <taxon>Lauraceae</taxon>
        <taxon>Cinnamomum</taxon>
    </lineage>
</organism>
<feature type="region of interest" description="Disordered" evidence="1">
    <location>
        <begin position="56"/>
        <end position="78"/>
    </location>
</feature>
<dbReference type="OrthoDB" id="2442898at2759"/>
<dbReference type="GO" id="GO:0046983">
    <property type="term" value="F:protein dimerization activity"/>
    <property type="evidence" value="ECO:0007669"/>
    <property type="project" value="InterPro"/>
</dbReference>
<dbReference type="InterPro" id="IPR013083">
    <property type="entry name" value="Znf_RING/FYVE/PHD"/>
</dbReference>
<evidence type="ECO:0000313" key="4">
    <source>
        <dbReference type="EMBL" id="RWR95498.1"/>
    </source>
</evidence>
<accession>A0A3S3NNB5</accession>
<dbReference type="STRING" id="337451.A0A3S3NNB5"/>
<evidence type="ECO:0008006" key="6">
    <source>
        <dbReference type="Google" id="ProtNLM"/>
    </source>
</evidence>
<feature type="domain" description="DUF659" evidence="2">
    <location>
        <begin position="187"/>
        <end position="341"/>
    </location>
</feature>
<dbReference type="AlphaFoldDB" id="A0A3S3NNB5"/>
<dbReference type="EMBL" id="QPKB01000011">
    <property type="protein sequence ID" value="RWR95498.1"/>
    <property type="molecule type" value="Genomic_DNA"/>
</dbReference>